<dbReference type="InterPro" id="IPR036390">
    <property type="entry name" value="WH_DNA-bd_sf"/>
</dbReference>
<dbReference type="InterPro" id="IPR036388">
    <property type="entry name" value="WH-like_DNA-bd_sf"/>
</dbReference>
<evidence type="ECO:0000313" key="2">
    <source>
        <dbReference type="EMBL" id="GII53757.1"/>
    </source>
</evidence>
<gene>
    <name evidence="2" type="ORF">Pth03_21460</name>
</gene>
<dbReference type="SUPFAM" id="SSF46785">
    <property type="entry name" value="Winged helix' DNA-binding domain"/>
    <property type="match status" value="1"/>
</dbReference>
<dbReference type="CDD" id="cd00090">
    <property type="entry name" value="HTH_ARSR"/>
    <property type="match status" value="1"/>
</dbReference>
<name>A0A8J3V1E9_9ACTN</name>
<accession>A0A8J3V1E9</accession>
<sequence length="188" mass="20855">MDAVDLLLHPVRLRIVHAMSGGRALTTAELCALLPDVSKATVYRHVGLLADGGLLDVDGEQRVRGAVERRYRLNRPRTVIDAATAAAVPAEEHRRVFAVAMATLLAEFNAYLDREQADPAADLVGYRQHALWLSPDERAEMIRDLREVIVARMGNEPAPGRIRHLLSPILFPAEEPPRPHRQATPKDD</sequence>
<dbReference type="Gene3D" id="6.10.140.2180">
    <property type="match status" value="1"/>
</dbReference>
<dbReference type="Pfam" id="PF12840">
    <property type="entry name" value="HTH_20"/>
    <property type="match status" value="1"/>
</dbReference>
<dbReference type="InterPro" id="IPR001845">
    <property type="entry name" value="HTH_ArsR_DNA-bd_dom"/>
</dbReference>
<keyword evidence="3" id="KW-1185">Reference proteome</keyword>
<dbReference type="EMBL" id="BOOR01000010">
    <property type="protein sequence ID" value="GII53757.1"/>
    <property type="molecule type" value="Genomic_DNA"/>
</dbReference>
<dbReference type="SMART" id="SM00418">
    <property type="entry name" value="HTH_ARSR"/>
    <property type="match status" value="1"/>
</dbReference>
<proteinExistence type="predicted"/>
<dbReference type="AlphaFoldDB" id="A0A8J3V1E9"/>
<evidence type="ECO:0000313" key="3">
    <source>
        <dbReference type="Proteomes" id="UP000605992"/>
    </source>
</evidence>
<reference evidence="2" key="1">
    <citation type="submission" date="2021-01" db="EMBL/GenBank/DDBJ databases">
        <title>Whole genome shotgun sequence of Planotetraspora thailandica NBRC 104271.</title>
        <authorList>
            <person name="Komaki H."/>
            <person name="Tamura T."/>
        </authorList>
    </citation>
    <scope>NUCLEOTIDE SEQUENCE</scope>
    <source>
        <strain evidence="2">NBRC 104271</strain>
    </source>
</reference>
<protein>
    <submittedName>
        <fullName evidence="2">Transcriptional regulator</fullName>
    </submittedName>
</protein>
<dbReference type="RefSeq" id="WP_203943979.1">
    <property type="nucleotide sequence ID" value="NZ_BOOR01000010.1"/>
</dbReference>
<comment type="caution">
    <text evidence="2">The sequence shown here is derived from an EMBL/GenBank/DDBJ whole genome shotgun (WGS) entry which is preliminary data.</text>
</comment>
<dbReference type="GO" id="GO:0003700">
    <property type="term" value="F:DNA-binding transcription factor activity"/>
    <property type="evidence" value="ECO:0007669"/>
    <property type="project" value="InterPro"/>
</dbReference>
<evidence type="ECO:0000259" key="1">
    <source>
        <dbReference type="SMART" id="SM00418"/>
    </source>
</evidence>
<dbReference type="Gene3D" id="1.10.10.10">
    <property type="entry name" value="Winged helix-like DNA-binding domain superfamily/Winged helix DNA-binding domain"/>
    <property type="match status" value="1"/>
</dbReference>
<dbReference type="InterPro" id="IPR011991">
    <property type="entry name" value="ArsR-like_HTH"/>
</dbReference>
<organism evidence="2 3">
    <name type="scientific">Planotetraspora thailandica</name>
    <dbReference type="NCBI Taxonomy" id="487172"/>
    <lineage>
        <taxon>Bacteria</taxon>
        <taxon>Bacillati</taxon>
        <taxon>Actinomycetota</taxon>
        <taxon>Actinomycetes</taxon>
        <taxon>Streptosporangiales</taxon>
        <taxon>Streptosporangiaceae</taxon>
        <taxon>Planotetraspora</taxon>
    </lineage>
</organism>
<dbReference type="Proteomes" id="UP000605992">
    <property type="component" value="Unassembled WGS sequence"/>
</dbReference>
<feature type="domain" description="HTH arsR-type" evidence="1">
    <location>
        <begin position="2"/>
        <end position="84"/>
    </location>
</feature>